<dbReference type="RefSeq" id="WP_160611656.1">
    <property type="nucleotide sequence ID" value="NZ_WTZA01000002.1"/>
</dbReference>
<sequence>MPGALEDDVADAGPHVPAAIAALLAPPGSLERRHILERVAREAGGGASSLGALRLAFSPDPAQLAAIAGVGAHSPWRWLGWPEWALRRTAAYLRARVDARGAMSSVGADLRAWADGG</sequence>
<keyword evidence="2" id="KW-1185">Reference proteome</keyword>
<evidence type="ECO:0000313" key="2">
    <source>
        <dbReference type="Proteomes" id="UP000439522"/>
    </source>
</evidence>
<name>A0A6I4TEM7_9SPHN</name>
<dbReference type="Proteomes" id="UP000439522">
    <property type="component" value="Unassembled WGS sequence"/>
</dbReference>
<organism evidence="1 2">
    <name type="scientific">Tsuneonella aeria</name>
    <dbReference type="NCBI Taxonomy" id="1837929"/>
    <lineage>
        <taxon>Bacteria</taxon>
        <taxon>Pseudomonadati</taxon>
        <taxon>Pseudomonadota</taxon>
        <taxon>Alphaproteobacteria</taxon>
        <taxon>Sphingomonadales</taxon>
        <taxon>Erythrobacteraceae</taxon>
        <taxon>Tsuneonella</taxon>
    </lineage>
</organism>
<comment type="caution">
    <text evidence="1">The sequence shown here is derived from an EMBL/GenBank/DDBJ whole genome shotgun (WGS) entry which is preliminary data.</text>
</comment>
<protein>
    <submittedName>
        <fullName evidence="1">Uncharacterized protein</fullName>
    </submittedName>
</protein>
<gene>
    <name evidence="1" type="ORF">GRI40_11140</name>
</gene>
<dbReference type="AlphaFoldDB" id="A0A6I4TEM7"/>
<reference evidence="1 2" key="1">
    <citation type="submission" date="2019-12" db="EMBL/GenBank/DDBJ databases">
        <title>Genomic-based taxomic classification of the family Erythrobacteraceae.</title>
        <authorList>
            <person name="Xu L."/>
        </authorList>
    </citation>
    <scope>NUCLEOTIDE SEQUENCE [LARGE SCALE GENOMIC DNA]</scope>
    <source>
        <strain evidence="1 2">100921-2</strain>
    </source>
</reference>
<proteinExistence type="predicted"/>
<dbReference type="EMBL" id="WTZA01000002">
    <property type="protein sequence ID" value="MXO75771.1"/>
    <property type="molecule type" value="Genomic_DNA"/>
</dbReference>
<accession>A0A6I4TEM7</accession>
<evidence type="ECO:0000313" key="1">
    <source>
        <dbReference type="EMBL" id="MXO75771.1"/>
    </source>
</evidence>